<protein>
    <recommendedName>
        <fullName evidence="7">Alcohol dehydrogenase transcription factor myb/sant-like protein</fullName>
    </recommendedName>
</protein>
<reference evidence="6" key="1">
    <citation type="journal article" date="2015" name="Proc. Natl. Acad. Sci. U.S.A.">
        <title>Genome sequence of the Asian Tiger mosquito, Aedes albopictus, reveals insights into its biology, genetics, and evolution.</title>
        <authorList>
            <person name="Chen X.G."/>
            <person name="Jiang X."/>
            <person name="Gu J."/>
            <person name="Xu M."/>
            <person name="Wu Y."/>
            <person name="Deng Y."/>
            <person name="Zhang C."/>
            <person name="Bonizzoni M."/>
            <person name="Dermauw W."/>
            <person name="Vontas J."/>
            <person name="Armbruster P."/>
            <person name="Huang X."/>
            <person name="Yang Y."/>
            <person name="Zhang H."/>
            <person name="He W."/>
            <person name="Peng H."/>
            <person name="Liu Y."/>
            <person name="Wu K."/>
            <person name="Chen J."/>
            <person name="Lirakis M."/>
            <person name="Topalis P."/>
            <person name="Van Leeuwen T."/>
            <person name="Hall A.B."/>
            <person name="Jiang X."/>
            <person name="Thorpe C."/>
            <person name="Mueller R.L."/>
            <person name="Sun C."/>
            <person name="Waterhouse R.M."/>
            <person name="Yan G."/>
            <person name="Tu Z.J."/>
            <person name="Fang X."/>
            <person name="James A.A."/>
        </authorList>
    </citation>
    <scope>NUCLEOTIDE SEQUENCE [LARGE SCALE GENOMIC DNA]</scope>
    <source>
        <strain evidence="6">Foshan</strain>
    </source>
</reference>
<feature type="region of interest" description="Disordered" evidence="2">
    <location>
        <begin position="19"/>
        <end position="38"/>
    </location>
</feature>
<dbReference type="RefSeq" id="XP_062711039.1">
    <property type="nucleotide sequence ID" value="XM_062855055.1"/>
</dbReference>
<evidence type="ECO:0000259" key="4">
    <source>
        <dbReference type="PROSITE" id="PS51031"/>
    </source>
</evidence>
<name>A0ABM1YZV7_AEDAL</name>
<organism evidence="5 6">
    <name type="scientific">Aedes albopictus</name>
    <name type="common">Asian tiger mosquito</name>
    <name type="synonym">Stegomyia albopicta</name>
    <dbReference type="NCBI Taxonomy" id="7160"/>
    <lineage>
        <taxon>Eukaryota</taxon>
        <taxon>Metazoa</taxon>
        <taxon>Ecdysozoa</taxon>
        <taxon>Arthropoda</taxon>
        <taxon>Hexapoda</taxon>
        <taxon>Insecta</taxon>
        <taxon>Pterygota</taxon>
        <taxon>Neoptera</taxon>
        <taxon>Endopterygota</taxon>
        <taxon>Diptera</taxon>
        <taxon>Nematocera</taxon>
        <taxon>Culicoidea</taxon>
        <taxon>Culicidae</taxon>
        <taxon>Culicinae</taxon>
        <taxon>Aedini</taxon>
        <taxon>Aedes</taxon>
        <taxon>Stegomyia</taxon>
    </lineage>
</organism>
<dbReference type="Proteomes" id="UP000069940">
    <property type="component" value="Unassembled WGS sequence"/>
</dbReference>
<dbReference type="InterPro" id="IPR006578">
    <property type="entry name" value="MADF-dom"/>
</dbReference>
<dbReference type="PROSITE" id="PS51031">
    <property type="entry name" value="BESS"/>
    <property type="match status" value="1"/>
</dbReference>
<sequence length="325" mass="37315">MIFIPHLGDFSRPYRSEGMNHQQLLQQQHHQQQQRRRQSLLTKSVQEEYLINQVKLHPVLYDKSLKAYRKPGATDNAWVDIADALGVRVEDCKKRWKSLRDTFIKYFRQEILAATIPNMKRKKWVYFEQMSFLRGHVELYGISETDSASDKETIVPESSRIIGYQEYVTADQSDYLTCDEGVEEQYDDGNTEYIYEEVEEASATAYAIATKASPLEENMSGGDQEAMSTTIIDERQELELSQEEEEEITDAVTVPLVDPSEKVTEIACQTAVSITDPDERFLLSCAPVFKRLSTQKNALLKLKIQQLLYEVEFGDVGGDNKGLRM</sequence>
<keyword evidence="6" id="KW-1185">Reference proteome</keyword>
<proteinExistence type="predicted"/>
<comment type="subcellular location">
    <subcellularLocation>
        <location evidence="1">Nucleus</location>
    </subcellularLocation>
</comment>
<reference evidence="5" key="2">
    <citation type="submission" date="2025-05" db="UniProtKB">
        <authorList>
            <consortium name="EnsemblMetazoa"/>
        </authorList>
    </citation>
    <scope>IDENTIFICATION</scope>
    <source>
        <strain evidence="5">Foshan</strain>
    </source>
</reference>
<dbReference type="GeneID" id="115254898"/>
<dbReference type="Pfam" id="PF10545">
    <property type="entry name" value="MADF_DNA_bdg"/>
    <property type="match status" value="1"/>
</dbReference>
<evidence type="ECO:0000313" key="5">
    <source>
        <dbReference type="EnsemblMetazoa" id="AALFPA23_013668.P19796"/>
    </source>
</evidence>
<feature type="compositionally biased region" description="Low complexity" evidence="2">
    <location>
        <begin position="21"/>
        <end position="31"/>
    </location>
</feature>
<evidence type="ECO:0008006" key="7">
    <source>
        <dbReference type="Google" id="ProtNLM"/>
    </source>
</evidence>
<feature type="domain" description="BESS" evidence="4">
    <location>
        <begin position="275"/>
        <end position="314"/>
    </location>
</feature>
<dbReference type="InterPro" id="IPR004210">
    <property type="entry name" value="BESS_motif"/>
</dbReference>
<dbReference type="PROSITE" id="PS51029">
    <property type="entry name" value="MADF"/>
    <property type="match status" value="1"/>
</dbReference>
<accession>A0ABM1YZV7</accession>
<evidence type="ECO:0000313" key="6">
    <source>
        <dbReference type="Proteomes" id="UP000069940"/>
    </source>
</evidence>
<dbReference type="SMART" id="SM00595">
    <property type="entry name" value="MADF"/>
    <property type="match status" value="1"/>
</dbReference>
<dbReference type="Pfam" id="PF02944">
    <property type="entry name" value="BESS"/>
    <property type="match status" value="1"/>
</dbReference>
<evidence type="ECO:0000259" key="3">
    <source>
        <dbReference type="PROSITE" id="PS51029"/>
    </source>
</evidence>
<evidence type="ECO:0000256" key="1">
    <source>
        <dbReference type="PROSITE-ProRule" id="PRU00371"/>
    </source>
</evidence>
<feature type="domain" description="MADF" evidence="3">
    <location>
        <begin position="49"/>
        <end position="138"/>
    </location>
</feature>
<dbReference type="PANTHER" id="PTHR12243">
    <property type="entry name" value="MADF DOMAIN TRANSCRIPTION FACTOR"/>
    <property type="match status" value="1"/>
</dbReference>
<evidence type="ECO:0000256" key="2">
    <source>
        <dbReference type="SAM" id="MobiDB-lite"/>
    </source>
</evidence>
<dbReference type="InterPro" id="IPR039353">
    <property type="entry name" value="TF_Adf1"/>
</dbReference>
<dbReference type="PANTHER" id="PTHR12243:SF67">
    <property type="entry name" value="COREPRESSOR OF PANGOLIN, ISOFORM A-RELATED"/>
    <property type="match status" value="1"/>
</dbReference>
<keyword evidence="1" id="KW-0539">Nucleus</keyword>
<dbReference type="EnsemblMetazoa" id="AALFPA23_013668.R19796">
    <property type="protein sequence ID" value="AALFPA23_013668.P19796"/>
    <property type="gene ID" value="AALFPA23_013668"/>
</dbReference>